<dbReference type="Proteomes" id="UP000729402">
    <property type="component" value="Unassembled WGS sequence"/>
</dbReference>
<evidence type="ECO:0000256" key="1">
    <source>
        <dbReference type="SAM" id="MobiDB-lite"/>
    </source>
</evidence>
<sequence length="103" mass="10946">MPSARLPASPPLSLCPPPVRCLPSARLPFAASPSPRLPVAASVPSTRLPFPFPFPSGAGVVVMGWSWGVRRGEPRGWRTAAGNKKAGAKQEDEKKKNPQNPKP</sequence>
<evidence type="ECO:0000313" key="2">
    <source>
        <dbReference type="EMBL" id="KAG8075919.1"/>
    </source>
</evidence>
<reference evidence="2" key="2">
    <citation type="submission" date="2021-02" db="EMBL/GenBank/DDBJ databases">
        <authorList>
            <person name="Kimball J.A."/>
            <person name="Haas M.W."/>
            <person name="Macchietto M."/>
            <person name="Kono T."/>
            <person name="Duquette J."/>
            <person name="Shao M."/>
        </authorList>
    </citation>
    <scope>NUCLEOTIDE SEQUENCE</scope>
    <source>
        <tissue evidence="2">Fresh leaf tissue</tissue>
    </source>
</reference>
<proteinExistence type="predicted"/>
<accession>A0A8J5W4J5</accession>
<reference evidence="2" key="1">
    <citation type="journal article" date="2021" name="bioRxiv">
        <title>Whole Genome Assembly and Annotation of Northern Wild Rice, Zizania palustris L., Supports a Whole Genome Duplication in the Zizania Genus.</title>
        <authorList>
            <person name="Haas M."/>
            <person name="Kono T."/>
            <person name="Macchietto M."/>
            <person name="Millas R."/>
            <person name="McGilp L."/>
            <person name="Shao M."/>
            <person name="Duquette J."/>
            <person name="Hirsch C.N."/>
            <person name="Kimball J."/>
        </authorList>
    </citation>
    <scope>NUCLEOTIDE SEQUENCE</scope>
    <source>
        <tissue evidence="2">Fresh leaf tissue</tissue>
    </source>
</reference>
<protein>
    <submittedName>
        <fullName evidence="2">Uncharacterized protein</fullName>
    </submittedName>
</protein>
<feature type="region of interest" description="Disordered" evidence="1">
    <location>
        <begin position="71"/>
        <end position="103"/>
    </location>
</feature>
<gene>
    <name evidence="2" type="ORF">GUJ93_ZPchr0006g45836</name>
</gene>
<dbReference type="EMBL" id="JAAALK010000283">
    <property type="protein sequence ID" value="KAG8075919.1"/>
    <property type="molecule type" value="Genomic_DNA"/>
</dbReference>
<name>A0A8J5W4J5_ZIZPA</name>
<dbReference type="AlphaFoldDB" id="A0A8J5W4J5"/>
<evidence type="ECO:0000313" key="3">
    <source>
        <dbReference type="Proteomes" id="UP000729402"/>
    </source>
</evidence>
<comment type="caution">
    <text evidence="2">The sequence shown here is derived from an EMBL/GenBank/DDBJ whole genome shotgun (WGS) entry which is preliminary data.</text>
</comment>
<keyword evidence="3" id="KW-1185">Reference proteome</keyword>
<organism evidence="2 3">
    <name type="scientific">Zizania palustris</name>
    <name type="common">Northern wild rice</name>
    <dbReference type="NCBI Taxonomy" id="103762"/>
    <lineage>
        <taxon>Eukaryota</taxon>
        <taxon>Viridiplantae</taxon>
        <taxon>Streptophyta</taxon>
        <taxon>Embryophyta</taxon>
        <taxon>Tracheophyta</taxon>
        <taxon>Spermatophyta</taxon>
        <taxon>Magnoliopsida</taxon>
        <taxon>Liliopsida</taxon>
        <taxon>Poales</taxon>
        <taxon>Poaceae</taxon>
        <taxon>BOP clade</taxon>
        <taxon>Oryzoideae</taxon>
        <taxon>Oryzeae</taxon>
        <taxon>Zizaniinae</taxon>
        <taxon>Zizania</taxon>
    </lineage>
</organism>